<dbReference type="GO" id="GO:0006396">
    <property type="term" value="P:RNA processing"/>
    <property type="evidence" value="ECO:0007669"/>
    <property type="project" value="UniProtKB-ARBA"/>
</dbReference>
<accession>A0A5S3YGD8</accession>
<dbReference type="SUPFAM" id="SSF55120">
    <property type="entry name" value="Pseudouridine synthase"/>
    <property type="match status" value="1"/>
</dbReference>
<comment type="caution">
    <text evidence="1">The sequence shown here is derived from an EMBL/GenBank/DDBJ whole genome shotgun (WGS) entry which is preliminary data.</text>
</comment>
<evidence type="ECO:0000313" key="2">
    <source>
        <dbReference type="Proteomes" id="UP000305874"/>
    </source>
</evidence>
<dbReference type="Proteomes" id="UP000305874">
    <property type="component" value="Unassembled WGS sequence"/>
</dbReference>
<dbReference type="GO" id="GO:0009982">
    <property type="term" value="F:pseudouridine synthase activity"/>
    <property type="evidence" value="ECO:0007669"/>
    <property type="project" value="InterPro"/>
</dbReference>
<gene>
    <name evidence="1" type="ORF">CWC05_23090</name>
</gene>
<sequence>MLEIIFQDENYVAINKPSGLLVHRSLLDKRETQFAVQML</sequence>
<dbReference type="AlphaFoldDB" id="A0A5S3YGD8"/>
<evidence type="ECO:0000313" key="1">
    <source>
        <dbReference type="EMBL" id="TMP70576.1"/>
    </source>
</evidence>
<reference evidence="2" key="2">
    <citation type="submission" date="2019-06" db="EMBL/GenBank/DDBJ databases">
        <title>Co-occurence of chitin degradation, pigmentation and bioactivity in marine Pseudoalteromonas.</title>
        <authorList>
            <person name="Sonnenschein E.C."/>
            <person name="Bech P.K."/>
        </authorList>
    </citation>
    <scope>NUCLEOTIDE SEQUENCE [LARGE SCALE GENOMIC DNA]</scope>
    <source>
        <strain evidence="2">S2897</strain>
    </source>
</reference>
<dbReference type="GO" id="GO:0003723">
    <property type="term" value="F:RNA binding"/>
    <property type="evidence" value="ECO:0007669"/>
    <property type="project" value="InterPro"/>
</dbReference>
<dbReference type="Gene3D" id="3.30.2350.10">
    <property type="entry name" value="Pseudouridine synthase"/>
    <property type="match status" value="1"/>
</dbReference>
<name>A0A5S3YGD8_9GAMM</name>
<organism evidence="1 2">
    <name type="scientific">Pseudoalteromonas ruthenica</name>
    <dbReference type="NCBI Taxonomy" id="151081"/>
    <lineage>
        <taxon>Bacteria</taxon>
        <taxon>Pseudomonadati</taxon>
        <taxon>Pseudomonadota</taxon>
        <taxon>Gammaproteobacteria</taxon>
        <taxon>Alteromonadales</taxon>
        <taxon>Pseudoalteromonadaceae</taxon>
        <taxon>Pseudoalteromonas</taxon>
    </lineage>
</organism>
<dbReference type="GO" id="GO:0140098">
    <property type="term" value="F:catalytic activity, acting on RNA"/>
    <property type="evidence" value="ECO:0007669"/>
    <property type="project" value="UniProtKB-ARBA"/>
</dbReference>
<reference evidence="1 2" key="1">
    <citation type="submission" date="2017-12" db="EMBL/GenBank/DDBJ databases">
        <authorList>
            <person name="Paulsen S."/>
            <person name="Gram L.K."/>
        </authorList>
    </citation>
    <scope>NUCLEOTIDE SEQUENCE [LARGE SCALE GENOMIC DNA]</scope>
    <source>
        <strain evidence="1 2">S2897</strain>
    </source>
</reference>
<proteinExistence type="predicted"/>
<protein>
    <submittedName>
        <fullName evidence="1">tRNA pseudouridine(65) synthase TruC</fullName>
    </submittedName>
</protein>
<feature type="non-terminal residue" evidence="1">
    <location>
        <position position="39"/>
    </location>
</feature>
<dbReference type="InterPro" id="IPR020103">
    <property type="entry name" value="PsdUridine_synth_cat_dom_sf"/>
</dbReference>
<dbReference type="EMBL" id="PNCG01000908">
    <property type="protein sequence ID" value="TMP70576.1"/>
    <property type="molecule type" value="Genomic_DNA"/>
</dbReference>
<dbReference type="GO" id="GO:0001522">
    <property type="term" value="P:pseudouridine synthesis"/>
    <property type="evidence" value="ECO:0007669"/>
    <property type="project" value="InterPro"/>
</dbReference>